<organism evidence="5 6">
    <name type="scientific">Deinococcus malanensis</name>
    <dbReference type="NCBI Taxonomy" id="1706855"/>
    <lineage>
        <taxon>Bacteria</taxon>
        <taxon>Thermotogati</taxon>
        <taxon>Deinococcota</taxon>
        <taxon>Deinococci</taxon>
        <taxon>Deinococcales</taxon>
        <taxon>Deinococcaceae</taxon>
        <taxon>Deinococcus</taxon>
    </lineage>
</organism>
<dbReference type="InterPro" id="IPR046335">
    <property type="entry name" value="LacI/GalR-like_sensor"/>
</dbReference>
<dbReference type="SUPFAM" id="SSF53822">
    <property type="entry name" value="Periplasmic binding protein-like I"/>
    <property type="match status" value="1"/>
</dbReference>
<comment type="caution">
    <text evidence="5">The sequence shown here is derived from an EMBL/GenBank/DDBJ whole genome shotgun (WGS) entry which is preliminary data.</text>
</comment>
<dbReference type="EMBL" id="BMPP01000015">
    <property type="protein sequence ID" value="GGK35378.1"/>
    <property type="molecule type" value="Genomic_DNA"/>
</dbReference>
<evidence type="ECO:0000256" key="3">
    <source>
        <dbReference type="ARBA" id="ARBA00023163"/>
    </source>
</evidence>
<proteinExistence type="predicted"/>
<feature type="domain" description="Transcriptional regulator LacI/GalR-like sensor" evidence="4">
    <location>
        <begin position="2"/>
        <end position="49"/>
    </location>
</feature>
<name>A0ABQ2EZV4_9DEIO</name>
<dbReference type="Pfam" id="PF13377">
    <property type="entry name" value="Peripla_BP_3"/>
    <property type="match status" value="1"/>
</dbReference>
<keyword evidence="1" id="KW-0805">Transcription regulation</keyword>
<sequence>MLIPPLTTIRQDFPNLGKRSFHHLLQLVEGHEPPHLTVTQPELIVRASTASPHHSAVRYPDLMEAVRRLGEAPQSGGGAKE</sequence>
<evidence type="ECO:0000313" key="6">
    <source>
        <dbReference type="Proteomes" id="UP000647587"/>
    </source>
</evidence>
<protein>
    <recommendedName>
        <fullName evidence="4">Transcriptional regulator LacI/GalR-like sensor domain-containing protein</fullName>
    </recommendedName>
</protein>
<keyword evidence="6" id="KW-1185">Reference proteome</keyword>
<reference evidence="6" key="1">
    <citation type="journal article" date="2019" name="Int. J. Syst. Evol. Microbiol.">
        <title>The Global Catalogue of Microorganisms (GCM) 10K type strain sequencing project: providing services to taxonomists for standard genome sequencing and annotation.</title>
        <authorList>
            <consortium name="The Broad Institute Genomics Platform"/>
            <consortium name="The Broad Institute Genome Sequencing Center for Infectious Disease"/>
            <person name="Wu L."/>
            <person name="Ma J."/>
        </authorList>
    </citation>
    <scope>NUCLEOTIDE SEQUENCE [LARGE SCALE GENOMIC DNA]</scope>
    <source>
        <strain evidence="6">JCM 30331</strain>
    </source>
</reference>
<accession>A0ABQ2EZV4</accession>
<keyword evidence="2" id="KW-0238">DNA-binding</keyword>
<evidence type="ECO:0000256" key="2">
    <source>
        <dbReference type="ARBA" id="ARBA00023125"/>
    </source>
</evidence>
<dbReference type="Gene3D" id="3.40.50.2300">
    <property type="match status" value="1"/>
</dbReference>
<evidence type="ECO:0000313" key="5">
    <source>
        <dbReference type="EMBL" id="GGK35378.1"/>
    </source>
</evidence>
<evidence type="ECO:0000259" key="4">
    <source>
        <dbReference type="Pfam" id="PF13377"/>
    </source>
</evidence>
<dbReference type="InterPro" id="IPR028082">
    <property type="entry name" value="Peripla_BP_I"/>
</dbReference>
<keyword evidence="3" id="KW-0804">Transcription</keyword>
<gene>
    <name evidence="5" type="ORF">GCM10008955_31580</name>
</gene>
<dbReference type="Proteomes" id="UP000647587">
    <property type="component" value="Unassembled WGS sequence"/>
</dbReference>
<evidence type="ECO:0000256" key="1">
    <source>
        <dbReference type="ARBA" id="ARBA00023015"/>
    </source>
</evidence>